<proteinExistence type="predicted"/>
<comment type="caution">
    <text evidence="1">The sequence shown here is derived from an EMBL/GenBank/DDBJ whole genome shotgun (WGS) entry which is preliminary data.</text>
</comment>
<accession>K3VDE4</accession>
<evidence type="ECO:0000313" key="1">
    <source>
        <dbReference type="EMBL" id="EKJ72057.1"/>
    </source>
</evidence>
<dbReference type="HOGENOM" id="CLU_3430699_0_0_1"/>
<dbReference type="RefSeq" id="XP_061844436.1">
    <property type="nucleotide sequence ID" value="XM_061988451.1"/>
</dbReference>
<dbReference type="Proteomes" id="UP000007978">
    <property type="component" value="Chromosome 4"/>
</dbReference>
<protein>
    <submittedName>
        <fullName evidence="1">Uncharacterized protein</fullName>
    </submittedName>
</protein>
<reference evidence="1 2" key="1">
    <citation type="journal article" date="2012" name="PLoS Pathog.">
        <title>Comparative pathogenomics reveals horizontally acquired novel virulence genes in fungi infecting cereal hosts.</title>
        <authorList>
            <person name="Gardiner D.M."/>
            <person name="McDonald M.C."/>
            <person name="Covarelli L."/>
            <person name="Solomon P.S."/>
            <person name="Rusu A.G."/>
            <person name="Marshall M."/>
            <person name="Kazan K."/>
            <person name="Chakraborty S."/>
            <person name="McDonald B.A."/>
            <person name="Manners J.M."/>
        </authorList>
    </citation>
    <scope>NUCLEOTIDE SEQUENCE [LARGE SCALE GENOMIC DNA]</scope>
    <source>
        <strain evidence="1 2">CS3096</strain>
    </source>
</reference>
<evidence type="ECO:0000313" key="2">
    <source>
        <dbReference type="Proteomes" id="UP000007978"/>
    </source>
</evidence>
<organism evidence="1 2">
    <name type="scientific">Fusarium pseudograminearum (strain CS3096)</name>
    <name type="common">Wheat and barley crown-rot fungus</name>
    <dbReference type="NCBI Taxonomy" id="1028729"/>
    <lineage>
        <taxon>Eukaryota</taxon>
        <taxon>Fungi</taxon>
        <taxon>Dikarya</taxon>
        <taxon>Ascomycota</taxon>
        <taxon>Pezizomycotina</taxon>
        <taxon>Sordariomycetes</taxon>
        <taxon>Hypocreomycetidae</taxon>
        <taxon>Hypocreales</taxon>
        <taxon>Nectriaceae</taxon>
        <taxon>Fusarium</taxon>
    </lineage>
</organism>
<feature type="non-terminal residue" evidence="1">
    <location>
        <position position="1"/>
    </location>
</feature>
<keyword evidence="2" id="KW-1185">Reference proteome</keyword>
<dbReference type="GeneID" id="20366378"/>
<name>K3VDE4_FUSPC</name>
<gene>
    <name evidence="1" type="ORF">FPSE_07760</name>
</gene>
<dbReference type="EMBL" id="AFNW01000257">
    <property type="protein sequence ID" value="EKJ72057.1"/>
    <property type="molecule type" value="Genomic_DNA"/>
</dbReference>
<sequence length="19" mass="2371">RAILRVYLYNISYKREIIS</sequence>
<dbReference type="AlphaFoldDB" id="K3VDE4"/>